<protein>
    <submittedName>
        <fullName evidence="2">Integrase</fullName>
    </submittedName>
</protein>
<sequence length="269" mass="31377">MKYLKLKLLKEVFAVTDKVTQGTPTYRIQRKNVLVRIVDDLMYLSIAQQSLKLINAEHLQKLVDHWRKNNNSISTIRNKISILKWFILSTGTQPDFPTLKAMSLQRPKNKVRAYIDASISDQVFNPLVKSIIDLQFQFGLSHLEAMRIDLGSAIQNDDLFISRKIAHNRKSRYISIMSKSQKLAIKDRQGLTHTHPTFTDIIPEPLLISLYKAELYQCGIKERVDMRHYYARNKLAELERKKVDKDKAYKMVMSDMGFTDIRKLMEFLS</sequence>
<reference evidence="2" key="2">
    <citation type="submission" date="2020-09" db="EMBL/GenBank/DDBJ databases">
        <authorList>
            <person name="Sun Q."/>
            <person name="Zhou Y."/>
        </authorList>
    </citation>
    <scope>NUCLEOTIDE SEQUENCE</scope>
    <source>
        <strain evidence="2">CGMCC 1.15758</strain>
    </source>
</reference>
<evidence type="ECO:0000313" key="3">
    <source>
        <dbReference type="Proteomes" id="UP000636949"/>
    </source>
</evidence>
<evidence type="ECO:0000313" key="2">
    <source>
        <dbReference type="EMBL" id="GGF92845.1"/>
    </source>
</evidence>
<accession>A0A8J2Z3H9</accession>
<feature type="domain" description="Putative integrase N-terminal" evidence="1">
    <location>
        <begin position="22"/>
        <end position="91"/>
    </location>
</feature>
<proteinExistence type="predicted"/>
<comment type="caution">
    <text evidence="2">The sequence shown here is derived from an EMBL/GenBank/DDBJ whole genome shotgun (WGS) entry which is preliminary data.</text>
</comment>
<dbReference type="AlphaFoldDB" id="A0A8J2Z3H9"/>
<dbReference type="Pfam" id="PF12834">
    <property type="entry name" value="Phage_int_SAM_2"/>
    <property type="match status" value="1"/>
</dbReference>
<dbReference type="OrthoDB" id="5640382at2"/>
<name>A0A8J2Z3H9_9GAMM</name>
<dbReference type="RefSeq" id="WP_117002115.1">
    <property type="nucleotide sequence ID" value="NZ_BMJS01000005.1"/>
</dbReference>
<reference evidence="2" key="1">
    <citation type="journal article" date="2014" name="Int. J. Syst. Evol. Microbiol.">
        <title>Complete genome sequence of Corynebacterium casei LMG S-19264T (=DSM 44701T), isolated from a smear-ripened cheese.</title>
        <authorList>
            <consortium name="US DOE Joint Genome Institute (JGI-PGF)"/>
            <person name="Walter F."/>
            <person name="Albersmeier A."/>
            <person name="Kalinowski J."/>
            <person name="Ruckert C."/>
        </authorList>
    </citation>
    <scope>NUCLEOTIDE SEQUENCE</scope>
    <source>
        <strain evidence="2">CGMCC 1.15758</strain>
    </source>
</reference>
<evidence type="ECO:0000259" key="1">
    <source>
        <dbReference type="Pfam" id="PF12834"/>
    </source>
</evidence>
<dbReference type="Proteomes" id="UP000636949">
    <property type="component" value="Unassembled WGS sequence"/>
</dbReference>
<keyword evidence="3" id="KW-1185">Reference proteome</keyword>
<dbReference type="EMBL" id="BMJS01000005">
    <property type="protein sequence ID" value="GGF92845.1"/>
    <property type="molecule type" value="Genomic_DNA"/>
</dbReference>
<gene>
    <name evidence="2" type="ORF">GCM10010995_07510</name>
</gene>
<organism evidence="2 3">
    <name type="scientific">Cysteiniphilum litorale</name>
    <dbReference type="NCBI Taxonomy" id="2056700"/>
    <lineage>
        <taxon>Bacteria</taxon>
        <taxon>Pseudomonadati</taxon>
        <taxon>Pseudomonadota</taxon>
        <taxon>Gammaproteobacteria</taxon>
        <taxon>Thiotrichales</taxon>
        <taxon>Fastidiosibacteraceae</taxon>
        <taxon>Cysteiniphilum</taxon>
    </lineage>
</organism>
<dbReference type="InterPro" id="IPR024457">
    <property type="entry name" value="Putative_integrase_N"/>
</dbReference>